<feature type="domain" description="Radical SAM core" evidence="7">
    <location>
        <begin position="64"/>
        <end position="198"/>
    </location>
</feature>
<proteinExistence type="predicted"/>
<dbReference type="Proteomes" id="UP000233350">
    <property type="component" value="Unassembled WGS sequence"/>
</dbReference>
<dbReference type="PANTHER" id="PTHR11228:SF7">
    <property type="entry name" value="PQQA PEPTIDE CYCLASE"/>
    <property type="match status" value="1"/>
</dbReference>
<dbReference type="InterPro" id="IPR007197">
    <property type="entry name" value="rSAM"/>
</dbReference>
<protein>
    <recommendedName>
        <fullName evidence="11">Radical SAM protein</fullName>
    </recommendedName>
</protein>
<dbReference type="GO" id="GO:0051536">
    <property type="term" value="F:iron-sulfur cluster binding"/>
    <property type="evidence" value="ECO:0007669"/>
    <property type="project" value="UniProtKB-KW"/>
</dbReference>
<keyword evidence="10" id="KW-1185">Reference proteome</keyword>
<accession>A0A2N3PJ59</accession>
<dbReference type="CDD" id="cd01335">
    <property type="entry name" value="Radical_SAM"/>
    <property type="match status" value="1"/>
</dbReference>
<comment type="cofactor">
    <cofactor evidence="1">
        <name>[4Fe-4S] cluster</name>
        <dbReference type="ChEBI" id="CHEBI:49883"/>
    </cofactor>
</comment>
<evidence type="ECO:0000256" key="1">
    <source>
        <dbReference type="ARBA" id="ARBA00001966"/>
    </source>
</evidence>
<keyword evidence="3" id="KW-0949">S-adenosyl-L-methionine</keyword>
<dbReference type="SUPFAM" id="SSF102114">
    <property type="entry name" value="Radical SAM enzymes"/>
    <property type="match status" value="1"/>
</dbReference>
<evidence type="ECO:0008006" key="11">
    <source>
        <dbReference type="Google" id="ProtNLM"/>
    </source>
</evidence>
<dbReference type="PANTHER" id="PTHR11228">
    <property type="entry name" value="RADICAL SAM DOMAIN PROTEIN"/>
    <property type="match status" value="1"/>
</dbReference>
<dbReference type="OrthoDB" id="9772409at2"/>
<name>A0A2N3PJ59_9HELI</name>
<evidence type="ECO:0000259" key="7">
    <source>
        <dbReference type="Pfam" id="PF04055"/>
    </source>
</evidence>
<evidence type="ECO:0000313" key="9">
    <source>
        <dbReference type="EMBL" id="PKT81074.1"/>
    </source>
</evidence>
<keyword evidence="5" id="KW-0408">Iron</keyword>
<dbReference type="SFLD" id="SFLDG01387">
    <property type="entry name" value="BtrN-like_SPASM_domain_contain"/>
    <property type="match status" value="1"/>
</dbReference>
<dbReference type="RefSeq" id="WP_006801934.1">
    <property type="nucleotide sequence ID" value="NZ_CABKOI010000021.1"/>
</dbReference>
<dbReference type="CDD" id="cd21109">
    <property type="entry name" value="SPASM"/>
    <property type="match status" value="1"/>
</dbReference>
<keyword evidence="2" id="KW-0004">4Fe-4S</keyword>
<feature type="domain" description="4Fe4S-binding SPASM" evidence="8">
    <location>
        <begin position="267"/>
        <end position="333"/>
    </location>
</feature>
<organism evidence="9 10">
    <name type="scientific">Helicobacter winghamensis</name>
    <dbReference type="NCBI Taxonomy" id="157268"/>
    <lineage>
        <taxon>Bacteria</taxon>
        <taxon>Pseudomonadati</taxon>
        <taxon>Campylobacterota</taxon>
        <taxon>Epsilonproteobacteria</taxon>
        <taxon>Campylobacterales</taxon>
        <taxon>Helicobacteraceae</taxon>
        <taxon>Helicobacter</taxon>
    </lineage>
</organism>
<dbReference type="STRING" id="556267.HWAG_00243"/>
<evidence type="ECO:0000256" key="6">
    <source>
        <dbReference type="ARBA" id="ARBA00023014"/>
    </source>
</evidence>
<dbReference type="SFLD" id="SFLDG01067">
    <property type="entry name" value="SPASM/twitch_domain_containing"/>
    <property type="match status" value="1"/>
</dbReference>
<evidence type="ECO:0000256" key="4">
    <source>
        <dbReference type="ARBA" id="ARBA00022723"/>
    </source>
</evidence>
<evidence type="ECO:0000313" key="10">
    <source>
        <dbReference type="Proteomes" id="UP000233350"/>
    </source>
</evidence>
<evidence type="ECO:0000259" key="8">
    <source>
        <dbReference type="Pfam" id="PF13186"/>
    </source>
</evidence>
<keyword evidence="4" id="KW-0479">Metal-binding</keyword>
<dbReference type="SFLD" id="SFLDS00029">
    <property type="entry name" value="Radical_SAM"/>
    <property type="match status" value="1"/>
</dbReference>
<evidence type="ECO:0000256" key="5">
    <source>
        <dbReference type="ARBA" id="ARBA00023004"/>
    </source>
</evidence>
<dbReference type="InterPro" id="IPR034391">
    <property type="entry name" value="AdoMet-like_SPASM_containing"/>
</dbReference>
<dbReference type="Gene3D" id="3.20.20.70">
    <property type="entry name" value="Aldolase class I"/>
    <property type="match status" value="1"/>
</dbReference>
<sequence>MKDTIKQESTSAGRVVNNSKKDVDAIFVKKYGQKWLDYRKKWADASKHILNDFPLFVRFENQFKCNARCTMCVHGHADLRADYGYDGYLPFDVFRRLVDECDEYQCPSVAPSQTNEPLLDCDIIERLQYISTKQNIMDVHFNSNASLLTEEVSRKILDTSVTRMNFSIDAITEETYKKIRVGLDFKKVLRNIDTFLNLRAKLGRELPIVRVSFLLQEKNKHELEAFKNFWVDKVDYVSVQRYVPISPFDDERSVAISDAPIAGKQSCSYPFESIFIHGDGLAVPCASHRAKHIAVGNIYNNSLYEIWHSQGMQELREAHKNGDLSKTKLCDTCLFKG</sequence>
<evidence type="ECO:0000256" key="2">
    <source>
        <dbReference type="ARBA" id="ARBA00022485"/>
    </source>
</evidence>
<dbReference type="InterPro" id="IPR013785">
    <property type="entry name" value="Aldolase_TIM"/>
</dbReference>
<dbReference type="GO" id="GO:0003824">
    <property type="term" value="F:catalytic activity"/>
    <property type="evidence" value="ECO:0007669"/>
    <property type="project" value="InterPro"/>
</dbReference>
<gene>
    <name evidence="9" type="ORF">BCM31_04625</name>
</gene>
<evidence type="ECO:0000256" key="3">
    <source>
        <dbReference type="ARBA" id="ARBA00022691"/>
    </source>
</evidence>
<dbReference type="Pfam" id="PF13186">
    <property type="entry name" value="SPASM"/>
    <property type="match status" value="1"/>
</dbReference>
<dbReference type="EMBL" id="MBPK01000032">
    <property type="protein sequence ID" value="PKT81074.1"/>
    <property type="molecule type" value="Genomic_DNA"/>
</dbReference>
<keyword evidence="6" id="KW-0411">Iron-sulfur</keyword>
<dbReference type="InterPro" id="IPR058240">
    <property type="entry name" value="rSAM_sf"/>
</dbReference>
<dbReference type="GeneID" id="97289451"/>
<comment type="caution">
    <text evidence="9">The sequence shown here is derived from an EMBL/GenBank/DDBJ whole genome shotgun (WGS) entry which is preliminary data.</text>
</comment>
<dbReference type="InterPro" id="IPR023885">
    <property type="entry name" value="4Fe4S-binding_SPASM_dom"/>
</dbReference>
<dbReference type="InterPro" id="IPR050377">
    <property type="entry name" value="Radical_SAM_PqqE_MftC-like"/>
</dbReference>
<dbReference type="GO" id="GO:0046872">
    <property type="term" value="F:metal ion binding"/>
    <property type="evidence" value="ECO:0007669"/>
    <property type="project" value="UniProtKB-KW"/>
</dbReference>
<dbReference type="Pfam" id="PF04055">
    <property type="entry name" value="Radical_SAM"/>
    <property type="match status" value="1"/>
</dbReference>
<reference evidence="9 10" key="1">
    <citation type="submission" date="2016-07" db="EMBL/GenBank/DDBJ databases">
        <title>Detection of Helicobacter winghamensis from caecal content of red fox (Vulpes vulpes).</title>
        <authorList>
            <person name="Zanoni R.G."/>
            <person name="Florio D."/>
            <person name="Caffara M."/>
            <person name="Renzi M."/>
            <person name="Parisi A."/>
            <person name="Pasquali F."/>
            <person name="Manfreda G."/>
        </authorList>
    </citation>
    <scope>NUCLEOTIDE SEQUENCE [LARGE SCALE GENOMIC DNA]</scope>
    <source>
        <strain evidence="9 10">295_13</strain>
    </source>
</reference>
<dbReference type="AlphaFoldDB" id="A0A2N3PJ59"/>